<gene>
    <name evidence="4" type="ORF">ODALV1_LOCUS19891</name>
</gene>
<evidence type="ECO:0000313" key="5">
    <source>
        <dbReference type="Proteomes" id="UP001642540"/>
    </source>
</evidence>
<organism evidence="4 5">
    <name type="scientific">Orchesella dallaii</name>
    <dbReference type="NCBI Taxonomy" id="48710"/>
    <lineage>
        <taxon>Eukaryota</taxon>
        <taxon>Metazoa</taxon>
        <taxon>Ecdysozoa</taxon>
        <taxon>Arthropoda</taxon>
        <taxon>Hexapoda</taxon>
        <taxon>Collembola</taxon>
        <taxon>Entomobryomorpha</taxon>
        <taxon>Entomobryoidea</taxon>
        <taxon>Orchesellidae</taxon>
        <taxon>Orchesellinae</taxon>
        <taxon>Orchesella</taxon>
    </lineage>
</organism>
<dbReference type="InterPro" id="IPR016181">
    <property type="entry name" value="Acyl_CoA_acyltransferase"/>
</dbReference>
<dbReference type="InterPro" id="IPR000182">
    <property type="entry name" value="GNAT_dom"/>
</dbReference>
<proteinExistence type="predicted"/>
<dbReference type="Gene3D" id="3.40.630.30">
    <property type="match status" value="1"/>
</dbReference>
<dbReference type="CDD" id="cd04301">
    <property type="entry name" value="NAT_SF"/>
    <property type="match status" value="1"/>
</dbReference>
<evidence type="ECO:0000259" key="3">
    <source>
        <dbReference type="PROSITE" id="PS51186"/>
    </source>
</evidence>
<dbReference type="PROSITE" id="PS51186">
    <property type="entry name" value="GNAT"/>
    <property type="match status" value="1"/>
</dbReference>
<accession>A0ABP1R880</accession>
<dbReference type="PANTHER" id="PTHR43420:SF47">
    <property type="entry name" value="N-ACETYLTRANSFERASE DOMAIN-CONTAINING PROTEIN"/>
    <property type="match status" value="1"/>
</dbReference>
<keyword evidence="1" id="KW-0808">Transferase</keyword>
<name>A0ABP1R880_9HEXA</name>
<evidence type="ECO:0000256" key="1">
    <source>
        <dbReference type="ARBA" id="ARBA00022679"/>
    </source>
</evidence>
<keyword evidence="2" id="KW-0012">Acyltransferase</keyword>
<protein>
    <recommendedName>
        <fullName evidence="3">N-acetyltransferase domain-containing protein</fullName>
    </recommendedName>
</protein>
<evidence type="ECO:0000313" key="4">
    <source>
        <dbReference type="EMBL" id="CAL8122622.1"/>
    </source>
</evidence>
<dbReference type="InterPro" id="IPR050680">
    <property type="entry name" value="YpeA/RimI_acetyltransf"/>
</dbReference>
<comment type="caution">
    <text evidence="4">The sequence shown here is derived from an EMBL/GenBank/DDBJ whole genome shotgun (WGS) entry which is preliminary data.</text>
</comment>
<feature type="domain" description="N-acetyltransferase" evidence="3">
    <location>
        <begin position="1"/>
        <end position="153"/>
    </location>
</feature>
<keyword evidence="5" id="KW-1185">Reference proteome</keyword>
<dbReference type="Proteomes" id="UP001642540">
    <property type="component" value="Unassembled WGS sequence"/>
</dbReference>
<dbReference type="EMBL" id="CAXLJM020000068">
    <property type="protein sequence ID" value="CAL8122622.1"/>
    <property type="molecule type" value="Genomic_DNA"/>
</dbReference>
<sequence length="153" mass="17129">MADLDLELEEKFNPSTNEIDFLTEKINTESRALNIPGDAYPFGIFLKKRNTTSASSSEAEAEIVGGCNGSIVYGSIYTDQLWVHPDYRGKGLGKMLMEKVHQLGKRKQCTLATVGTMSFQGAQKFYESLGYQVEFVRDGYVNGATMIYLKKYL</sequence>
<dbReference type="PANTHER" id="PTHR43420">
    <property type="entry name" value="ACETYLTRANSFERASE"/>
    <property type="match status" value="1"/>
</dbReference>
<evidence type="ECO:0000256" key="2">
    <source>
        <dbReference type="ARBA" id="ARBA00023315"/>
    </source>
</evidence>
<dbReference type="Pfam" id="PF13508">
    <property type="entry name" value="Acetyltransf_7"/>
    <property type="match status" value="1"/>
</dbReference>
<reference evidence="4 5" key="1">
    <citation type="submission" date="2024-08" db="EMBL/GenBank/DDBJ databases">
        <authorList>
            <person name="Cucini C."/>
            <person name="Frati F."/>
        </authorList>
    </citation>
    <scope>NUCLEOTIDE SEQUENCE [LARGE SCALE GENOMIC DNA]</scope>
</reference>
<dbReference type="SUPFAM" id="SSF55729">
    <property type="entry name" value="Acyl-CoA N-acyltransferases (Nat)"/>
    <property type="match status" value="1"/>
</dbReference>